<keyword evidence="1" id="KW-0472">Membrane</keyword>
<accession>A0ABX0FTM7</accession>
<feature type="transmembrane region" description="Helical" evidence="1">
    <location>
        <begin position="91"/>
        <end position="111"/>
    </location>
</feature>
<reference evidence="3 4" key="1">
    <citation type="submission" date="2020-01" db="EMBL/GenBank/DDBJ databases">
        <authorList>
            <person name="Lee S.D."/>
        </authorList>
    </citation>
    <scope>NUCLEOTIDE SEQUENCE [LARGE SCALE GENOMIC DNA]</scope>
    <source>
        <strain evidence="3 4">SAP-35</strain>
    </source>
</reference>
<dbReference type="PANTHER" id="PTHR23028">
    <property type="entry name" value="ACETYLTRANSFERASE"/>
    <property type="match status" value="1"/>
</dbReference>
<dbReference type="RefSeq" id="WP_166108162.1">
    <property type="nucleotide sequence ID" value="NZ_JAADJT010000016.1"/>
</dbReference>
<evidence type="ECO:0000259" key="2">
    <source>
        <dbReference type="Pfam" id="PF01757"/>
    </source>
</evidence>
<keyword evidence="3" id="KW-0808">Transferase</keyword>
<feature type="transmembrane region" description="Helical" evidence="1">
    <location>
        <begin position="268"/>
        <end position="286"/>
    </location>
</feature>
<dbReference type="InterPro" id="IPR002656">
    <property type="entry name" value="Acyl_transf_3_dom"/>
</dbReference>
<feature type="transmembrane region" description="Helical" evidence="1">
    <location>
        <begin position="332"/>
        <end position="356"/>
    </location>
</feature>
<evidence type="ECO:0000313" key="3">
    <source>
        <dbReference type="EMBL" id="NGZ88046.1"/>
    </source>
</evidence>
<dbReference type="Pfam" id="PF01757">
    <property type="entry name" value="Acyl_transf_3"/>
    <property type="match status" value="1"/>
</dbReference>
<feature type="transmembrane region" description="Helical" evidence="1">
    <location>
        <begin position="52"/>
        <end position="71"/>
    </location>
</feature>
<dbReference type="Proteomes" id="UP000666369">
    <property type="component" value="Unassembled WGS sequence"/>
</dbReference>
<feature type="transmembrane region" description="Helical" evidence="1">
    <location>
        <begin position="211"/>
        <end position="232"/>
    </location>
</feature>
<comment type="caution">
    <text evidence="3">The sequence shown here is derived from an EMBL/GenBank/DDBJ whole genome shotgun (WGS) entry which is preliminary data.</text>
</comment>
<protein>
    <submittedName>
        <fullName evidence="3">Acyltransferase</fullName>
    </submittedName>
</protein>
<dbReference type="EMBL" id="JAADJT010000016">
    <property type="protein sequence ID" value="NGZ88046.1"/>
    <property type="molecule type" value="Genomic_DNA"/>
</dbReference>
<feature type="transmembrane region" description="Helical" evidence="1">
    <location>
        <begin position="306"/>
        <end position="326"/>
    </location>
</feature>
<dbReference type="InterPro" id="IPR050879">
    <property type="entry name" value="Acyltransferase_3"/>
</dbReference>
<evidence type="ECO:0000313" key="4">
    <source>
        <dbReference type="Proteomes" id="UP000666369"/>
    </source>
</evidence>
<reference evidence="4" key="2">
    <citation type="submission" date="2023-07" db="EMBL/GenBank/DDBJ databases">
        <title>Duganella aceri sp. nov., isolated from tree sap.</title>
        <authorList>
            <person name="Kim I.S."/>
        </authorList>
    </citation>
    <scope>NUCLEOTIDE SEQUENCE [LARGE SCALE GENOMIC DNA]</scope>
    <source>
        <strain evidence="4">SAP-35</strain>
    </source>
</reference>
<dbReference type="GO" id="GO:0016746">
    <property type="term" value="F:acyltransferase activity"/>
    <property type="evidence" value="ECO:0007669"/>
    <property type="project" value="UniProtKB-KW"/>
</dbReference>
<keyword evidence="1" id="KW-1133">Transmembrane helix</keyword>
<sequence length="383" mass="42664">MSAQKIDKYNFIDAMRGLAVLLVIMQHALRNIETHGAMGSNRPLLGLLHEIVLNSSGVQLFFVISALTLCLSARGRVSEPNAHTNFFIRRVFRIAPMAYVAFFVYALLPAMRGKMTLDPSEAVATLVFVNGWNPTWISHSLIPGGWSIAAEMMFYVLFPALVLIVTNQRKAVIAIGVCMAIALLGEEWLLASTPPEHLPMMKWFAYCWLPSQMPVFLMGFLLFFILFGAQAARIEKVFSNQRNCMLLAVVCTTGLLGTSFLPEAIKHHWIQSVFFMGLITLAKFAYKPVLTHAFLRFAGKISFSAYLVHFYVLSVVAIGLNVLGLNRLPANVYYVLLVAVGVAITFAISAFTYKYIETPGQNLGKKLIERLRPRQPLAPSEIL</sequence>
<evidence type="ECO:0000256" key="1">
    <source>
        <dbReference type="SAM" id="Phobius"/>
    </source>
</evidence>
<organism evidence="3 4">
    <name type="scientific">Duganella aceris</name>
    <dbReference type="NCBI Taxonomy" id="2703883"/>
    <lineage>
        <taxon>Bacteria</taxon>
        <taxon>Pseudomonadati</taxon>
        <taxon>Pseudomonadota</taxon>
        <taxon>Betaproteobacteria</taxon>
        <taxon>Burkholderiales</taxon>
        <taxon>Oxalobacteraceae</taxon>
        <taxon>Telluria group</taxon>
        <taxon>Duganella</taxon>
    </lineage>
</organism>
<feature type="transmembrane region" description="Helical" evidence="1">
    <location>
        <begin position="172"/>
        <end position="191"/>
    </location>
</feature>
<proteinExistence type="predicted"/>
<keyword evidence="1" id="KW-0812">Transmembrane</keyword>
<gene>
    <name evidence="3" type="ORF">GW587_27775</name>
</gene>
<dbReference type="PANTHER" id="PTHR23028:SF53">
    <property type="entry name" value="ACYL_TRANSF_3 DOMAIN-CONTAINING PROTEIN"/>
    <property type="match status" value="1"/>
</dbReference>
<feature type="domain" description="Acyltransferase 3" evidence="2">
    <location>
        <begin position="10"/>
        <end position="349"/>
    </location>
</feature>
<keyword evidence="3" id="KW-0012">Acyltransferase</keyword>
<feature type="transmembrane region" description="Helical" evidence="1">
    <location>
        <begin position="244"/>
        <end position="262"/>
    </location>
</feature>
<keyword evidence="4" id="KW-1185">Reference proteome</keyword>
<name>A0ABX0FTM7_9BURK</name>
<feature type="transmembrane region" description="Helical" evidence="1">
    <location>
        <begin position="144"/>
        <end position="165"/>
    </location>
</feature>